<name>A0A919SHH1_9ACTN</name>
<dbReference type="InterPro" id="IPR014305">
    <property type="entry name" value="RNA_pol_sigma-G_actinobac"/>
</dbReference>
<dbReference type="NCBIfam" id="NF006089">
    <property type="entry name" value="PRK08241.1"/>
    <property type="match status" value="1"/>
</dbReference>
<organism evidence="9 10">
    <name type="scientific">Actinoplanes auranticolor</name>
    <dbReference type="NCBI Taxonomy" id="47988"/>
    <lineage>
        <taxon>Bacteria</taxon>
        <taxon>Bacillati</taxon>
        <taxon>Actinomycetota</taxon>
        <taxon>Actinomycetes</taxon>
        <taxon>Micromonosporales</taxon>
        <taxon>Micromonosporaceae</taxon>
        <taxon>Actinoplanes</taxon>
    </lineage>
</organism>
<keyword evidence="5" id="KW-0804">Transcription</keyword>
<keyword evidence="10" id="KW-1185">Reference proteome</keyword>
<dbReference type="NCBIfam" id="TIGR02937">
    <property type="entry name" value="sigma70-ECF"/>
    <property type="match status" value="1"/>
</dbReference>
<dbReference type="GO" id="GO:0003677">
    <property type="term" value="F:DNA binding"/>
    <property type="evidence" value="ECO:0007669"/>
    <property type="project" value="InterPro"/>
</dbReference>
<dbReference type="SUPFAM" id="SSF54427">
    <property type="entry name" value="NTF2-like"/>
    <property type="match status" value="1"/>
</dbReference>
<evidence type="ECO:0000256" key="3">
    <source>
        <dbReference type="ARBA" id="ARBA00023015"/>
    </source>
</evidence>
<comment type="caution">
    <text evidence="9">The sequence shown here is derived from an EMBL/GenBank/DDBJ whole genome shotgun (WGS) entry which is preliminary data.</text>
</comment>
<dbReference type="GO" id="GO:0006352">
    <property type="term" value="P:DNA-templated transcription initiation"/>
    <property type="evidence" value="ECO:0007669"/>
    <property type="project" value="InterPro"/>
</dbReference>
<gene>
    <name evidence="9" type="primary">rpoE_15</name>
    <name evidence="9" type="ORF">Aau02nite_53020</name>
</gene>
<evidence type="ECO:0000256" key="1">
    <source>
        <dbReference type="ARBA" id="ARBA00010641"/>
    </source>
</evidence>
<evidence type="ECO:0000259" key="6">
    <source>
        <dbReference type="Pfam" id="PF04542"/>
    </source>
</evidence>
<dbReference type="InterPro" id="IPR036388">
    <property type="entry name" value="WH-like_DNA-bd_sf"/>
</dbReference>
<sequence length="328" mass="36077">MLWFHGRMDQTALLAAARSGDADAFGRLVGGHRAELLAHCYRMLGSLRDAEDALQESLVRAWRGLATFRAGALRPWLYRIATNRCLTLIEQRARRELPADLGPGAPLTEVAWLEPYPDRRLGPEATAEQRESIRLAFVAALQHLSGPQRAALLLREVLGFSAAEVAAQLDTTVAAVNSSLQRARAALAERRPAPGDPVAAGAARQDLADRYAAAWQAADVDTIVALLTDDATYSMPPLPEWYRGRAAIRDFLLAGPLRHRWLFRPASANGQLAFGTYLWDEKRQAYVWAGLDVLRLDGRGIAEVVSFLTDGLHREFDLPDEFPAPPGL</sequence>
<dbReference type="NCBIfam" id="TIGR02960">
    <property type="entry name" value="SigX5"/>
    <property type="match status" value="1"/>
</dbReference>
<dbReference type="InterPro" id="IPR013324">
    <property type="entry name" value="RNA_pol_sigma_r3/r4-like"/>
</dbReference>
<dbReference type="InterPro" id="IPR032710">
    <property type="entry name" value="NTF2-like_dom_sf"/>
</dbReference>
<dbReference type="InterPro" id="IPR014284">
    <property type="entry name" value="RNA_pol_sigma-70_dom"/>
</dbReference>
<dbReference type="Gene3D" id="1.10.1740.10">
    <property type="match status" value="1"/>
</dbReference>
<proteinExistence type="inferred from homology"/>
<dbReference type="SUPFAM" id="SSF88946">
    <property type="entry name" value="Sigma2 domain of RNA polymerase sigma factors"/>
    <property type="match status" value="1"/>
</dbReference>
<evidence type="ECO:0000259" key="7">
    <source>
        <dbReference type="Pfam" id="PF08281"/>
    </source>
</evidence>
<dbReference type="InterPro" id="IPR013325">
    <property type="entry name" value="RNA_pol_sigma_r2"/>
</dbReference>
<evidence type="ECO:0000259" key="8">
    <source>
        <dbReference type="Pfam" id="PF12680"/>
    </source>
</evidence>
<feature type="domain" description="SnoaL-like" evidence="8">
    <location>
        <begin position="209"/>
        <end position="303"/>
    </location>
</feature>
<dbReference type="InterPro" id="IPR013249">
    <property type="entry name" value="RNA_pol_sigma70_r4_t2"/>
</dbReference>
<evidence type="ECO:0000313" key="10">
    <source>
        <dbReference type="Proteomes" id="UP000681340"/>
    </source>
</evidence>
<evidence type="ECO:0000256" key="2">
    <source>
        <dbReference type="ARBA" id="ARBA00011344"/>
    </source>
</evidence>
<feature type="domain" description="RNA polymerase sigma factor 70 region 4 type 2" evidence="7">
    <location>
        <begin position="135"/>
        <end position="187"/>
    </location>
</feature>
<keyword evidence="3" id="KW-0805">Transcription regulation</keyword>
<feature type="domain" description="RNA polymerase sigma-70 region 2" evidence="6">
    <location>
        <begin position="29"/>
        <end position="95"/>
    </location>
</feature>
<dbReference type="PANTHER" id="PTHR43133:SF65">
    <property type="entry name" value="ECF RNA POLYMERASE SIGMA FACTOR SIGG"/>
    <property type="match status" value="1"/>
</dbReference>
<comment type="subunit">
    <text evidence="2">Interacts transiently with the RNA polymerase catalytic core formed by RpoA, RpoB, RpoC and RpoZ (2 alpha, 1 beta, 1 beta' and 1 omega subunit) to form the RNA polymerase holoenzyme that can initiate transcription.</text>
</comment>
<protein>
    <submittedName>
        <fullName evidence="9">RNA polymerase sigma factor</fullName>
    </submittedName>
</protein>
<dbReference type="GO" id="GO:0016987">
    <property type="term" value="F:sigma factor activity"/>
    <property type="evidence" value="ECO:0007669"/>
    <property type="project" value="UniProtKB-KW"/>
</dbReference>
<dbReference type="EMBL" id="BOQL01000042">
    <property type="protein sequence ID" value="GIM72825.1"/>
    <property type="molecule type" value="Genomic_DNA"/>
</dbReference>
<dbReference type="Pfam" id="PF04542">
    <property type="entry name" value="Sigma70_r2"/>
    <property type="match status" value="1"/>
</dbReference>
<dbReference type="Proteomes" id="UP000681340">
    <property type="component" value="Unassembled WGS sequence"/>
</dbReference>
<dbReference type="InterPro" id="IPR039425">
    <property type="entry name" value="RNA_pol_sigma-70-like"/>
</dbReference>
<dbReference type="Gene3D" id="1.10.10.10">
    <property type="entry name" value="Winged helix-like DNA-binding domain superfamily/Winged helix DNA-binding domain"/>
    <property type="match status" value="1"/>
</dbReference>
<evidence type="ECO:0000313" key="9">
    <source>
        <dbReference type="EMBL" id="GIM72825.1"/>
    </source>
</evidence>
<evidence type="ECO:0000256" key="5">
    <source>
        <dbReference type="ARBA" id="ARBA00023163"/>
    </source>
</evidence>
<dbReference type="SUPFAM" id="SSF88659">
    <property type="entry name" value="Sigma3 and sigma4 domains of RNA polymerase sigma factors"/>
    <property type="match status" value="1"/>
</dbReference>
<dbReference type="Pfam" id="PF08281">
    <property type="entry name" value="Sigma70_r4_2"/>
    <property type="match status" value="1"/>
</dbReference>
<dbReference type="PANTHER" id="PTHR43133">
    <property type="entry name" value="RNA POLYMERASE ECF-TYPE SIGMA FACTO"/>
    <property type="match status" value="1"/>
</dbReference>
<keyword evidence="4" id="KW-0731">Sigma factor</keyword>
<dbReference type="InterPro" id="IPR037401">
    <property type="entry name" value="SnoaL-like"/>
</dbReference>
<accession>A0A919SHH1</accession>
<dbReference type="Gene3D" id="3.10.450.50">
    <property type="match status" value="1"/>
</dbReference>
<reference evidence="9" key="1">
    <citation type="submission" date="2021-03" db="EMBL/GenBank/DDBJ databases">
        <title>Whole genome shotgun sequence of Actinoplanes auranticolor NBRC 12245.</title>
        <authorList>
            <person name="Komaki H."/>
            <person name="Tamura T."/>
        </authorList>
    </citation>
    <scope>NUCLEOTIDE SEQUENCE</scope>
    <source>
        <strain evidence="9">NBRC 12245</strain>
    </source>
</reference>
<comment type="similarity">
    <text evidence="1">Belongs to the sigma-70 factor family. ECF subfamily.</text>
</comment>
<dbReference type="Pfam" id="PF12680">
    <property type="entry name" value="SnoaL_2"/>
    <property type="match status" value="1"/>
</dbReference>
<dbReference type="InterPro" id="IPR007627">
    <property type="entry name" value="RNA_pol_sigma70_r2"/>
</dbReference>
<dbReference type="AlphaFoldDB" id="A0A919SHH1"/>
<evidence type="ECO:0000256" key="4">
    <source>
        <dbReference type="ARBA" id="ARBA00023082"/>
    </source>
</evidence>